<organism evidence="1 2">
    <name type="scientific">Laccaria amethystina LaAM-08-1</name>
    <dbReference type="NCBI Taxonomy" id="1095629"/>
    <lineage>
        <taxon>Eukaryota</taxon>
        <taxon>Fungi</taxon>
        <taxon>Dikarya</taxon>
        <taxon>Basidiomycota</taxon>
        <taxon>Agaricomycotina</taxon>
        <taxon>Agaricomycetes</taxon>
        <taxon>Agaricomycetidae</taxon>
        <taxon>Agaricales</taxon>
        <taxon>Agaricineae</taxon>
        <taxon>Hydnangiaceae</taxon>
        <taxon>Laccaria</taxon>
    </lineage>
</organism>
<evidence type="ECO:0000313" key="1">
    <source>
        <dbReference type="EMBL" id="KIJ94510.1"/>
    </source>
</evidence>
<name>A0A0C9WSB9_9AGAR</name>
<sequence length="61" mass="6680">MSDIAFIQLSADFINTAMLPFDEHTFTSTSARKRIHLPAFIRASGEENAKREGPSCVAGSH</sequence>
<protein>
    <submittedName>
        <fullName evidence="1">Uncharacterized protein</fullName>
    </submittedName>
</protein>
<dbReference type="HOGENOM" id="CLU_2922962_0_0_1"/>
<gene>
    <name evidence="1" type="ORF">K443DRAFT_641526</name>
</gene>
<accession>A0A0C9WSB9</accession>
<dbReference type="Proteomes" id="UP000054477">
    <property type="component" value="Unassembled WGS sequence"/>
</dbReference>
<proteinExistence type="predicted"/>
<evidence type="ECO:0000313" key="2">
    <source>
        <dbReference type="Proteomes" id="UP000054477"/>
    </source>
</evidence>
<dbReference type="EMBL" id="KN838789">
    <property type="protein sequence ID" value="KIJ94510.1"/>
    <property type="molecule type" value="Genomic_DNA"/>
</dbReference>
<reference evidence="1 2" key="1">
    <citation type="submission" date="2014-04" db="EMBL/GenBank/DDBJ databases">
        <authorList>
            <consortium name="DOE Joint Genome Institute"/>
            <person name="Kuo A."/>
            <person name="Kohler A."/>
            <person name="Nagy L.G."/>
            <person name="Floudas D."/>
            <person name="Copeland A."/>
            <person name="Barry K.W."/>
            <person name="Cichocki N."/>
            <person name="Veneault-Fourrey C."/>
            <person name="LaButti K."/>
            <person name="Lindquist E.A."/>
            <person name="Lipzen A."/>
            <person name="Lundell T."/>
            <person name="Morin E."/>
            <person name="Murat C."/>
            <person name="Sun H."/>
            <person name="Tunlid A."/>
            <person name="Henrissat B."/>
            <person name="Grigoriev I.V."/>
            <person name="Hibbett D.S."/>
            <person name="Martin F."/>
            <person name="Nordberg H.P."/>
            <person name="Cantor M.N."/>
            <person name="Hua S.X."/>
        </authorList>
    </citation>
    <scope>NUCLEOTIDE SEQUENCE [LARGE SCALE GENOMIC DNA]</scope>
    <source>
        <strain evidence="1 2">LaAM-08-1</strain>
    </source>
</reference>
<reference evidence="2" key="2">
    <citation type="submission" date="2015-01" db="EMBL/GenBank/DDBJ databases">
        <title>Evolutionary Origins and Diversification of the Mycorrhizal Mutualists.</title>
        <authorList>
            <consortium name="DOE Joint Genome Institute"/>
            <consortium name="Mycorrhizal Genomics Consortium"/>
            <person name="Kohler A."/>
            <person name="Kuo A."/>
            <person name="Nagy L.G."/>
            <person name="Floudas D."/>
            <person name="Copeland A."/>
            <person name="Barry K.W."/>
            <person name="Cichocki N."/>
            <person name="Veneault-Fourrey C."/>
            <person name="LaButti K."/>
            <person name="Lindquist E.A."/>
            <person name="Lipzen A."/>
            <person name="Lundell T."/>
            <person name="Morin E."/>
            <person name="Murat C."/>
            <person name="Riley R."/>
            <person name="Ohm R."/>
            <person name="Sun H."/>
            <person name="Tunlid A."/>
            <person name="Henrissat B."/>
            <person name="Grigoriev I.V."/>
            <person name="Hibbett D.S."/>
            <person name="Martin F."/>
        </authorList>
    </citation>
    <scope>NUCLEOTIDE SEQUENCE [LARGE SCALE GENOMIC DNA]</scope>
    <source>
        <strain evidence="2">LaAM-08-1</strain>
    </source>
</reference>
<keyword evidence="2" id="KW-1185">Reference proteome</keyword>
<dbReference type="AlphaFoldDB" id="A0A0C9WSB9"/>